<evidence type="ECO:0000256" key="2">
    <source>
        <dbReference type="ARBA" id="ARBA00022679"/>
    </source>
</evidence>
<keyword evidence="2" id="KW-0808">Transferase</keyword>
<dbReference type="Gene3D" id="1.10.510.10">
    <property type="entry name" value="Transferase(Phosphotransferase) domain 1"/>
    <property type="match status" value="1"/>
</dbReference>
<dbReference type="Proteomes" id="UP001079657">
    <property type="component" value="Unassembled WGS sequence"/>
</dbReference>
<feature type="domain" description="Protein kinase" evidence="6">
    <location>
        <begin position="12"/>
        <end position="240"/>
    </location>
</feature>
<dbReference type="PROSITE" id="PS50011">
    <property type="entry name" value="PROTEIN_KINASE_DOM"/>
    <property type="match status" value="1"/>
</dbReference>
<evidence type="ECO:0000259" key="6">
    <source>
        <dbReference type="PROSITE" id="PS50011"/>
    </source>
</evidence>
<evidence type="ECO:0000256" key="5">
    <source>
        <dbReference type="ARBA" id="ARBA00022840"/>
    </source>
</evidence>
<keyword evidence="4 7" id="KW-0418">Kinase</keyword>
<evidence type="ECO:0000256" key="3">
    <source>
        <dbReference type="ARBA" id="ARBA00022741"/>
    </source>
</evidence>
<dbReference type="CDD" id="cd14014">
    <property type="entry name" value="STKc_PknB_like"/>
    <property type="match status" value="1"/>
</dbReference>
<name>A0ABT4CML5_9CLOT</name>
<dbReference type="InterPro" id="IPR011009">
    <property type="entry name" value="Kinase-like_dom_sf"/>
</dbReference>
<evidence type="ECO:0000313" key="7">
    <source>
        <dbReference type="EMBL" id="MCY6369331.1"/>
    </source>
</evidence>
<protein>
    <recommendedName>
        <fullName evidence="1">non-specific serine/threonine protein kinase</fullName>
        <ecNumber evidence="1">2.7.11.1</ecNumber>
    </recommendedName>
</protein>
<dbReference type="PANTHER" id="PTHR43671">
    <property type="entry name" value="SERINE/THREONINE-PROTEIN KINASE NEK"/>
    <property type="match status" value="1"/>
</dbReference>
<keyword evidence="3" id="KW-0547">Nucleotide-binding</keyword>
<dbReference type="GO" id="GO:0016301">
    <property type="term" value="F:kinase activity"/>
    <property type="evidence" value="ECO:0007669"/>
    <property type="project" value="UniProtKB-KW"/>
</dbReference>
<keyword evidence="5" id="KW-0067">ATP-binding</keyword>
<dbReference type="Pfam" id="PF00069">
    <property type="entry name" value="Pkinase"/>
    <property type="match status" value="1"/>
</dbReference>
<evidence type="ECO:0000256" key="1">
    <source>
        <dbReference type="ARBA" id="ARBA00012513"/>
    </source>
</evidence>
<dbReference type="EMBL" id="JAPQES010000001">
    <property type="protein sequence ID" value="MCY6369331.1"/>
    <property type="molecule type" value="Genomic_DNA"/>
</dbReference>
<comment type="caution">
    <text evidence="7">The sequence shown here is derived from an EMBL/GenBank/DDBJ whole genome shotgun (WGS) entry which is preliminary data.</text>
</comment>
<accession>A0ABT4CML5</accession>
<dbReference type="InterPro" id="IPR000719">
    <property type="entry name" value="Prot_kinase_dom"/>
</dbReference>
<dbReference type="PANTHER" id="PTHR43671:SF13">
    <property type="entry name" value="SERINE_THREONINE-PROTEIN KINASE NEK2"/>
    <property type="match status" value="1"/>
</dbReference>
<sequence length="295" mass="34013">MLNKGHILDEKYEVIKVLGKSDMGAVYLCKNIRLESLWTIKEVKEEFKKNIGFLLESNILKKLRHRGISKTVDIFFDNDNLYMVREYIDGQTLNEYLKKNKFIETKDIYHIASSICDIIAYLHSANPPIVYRNLKPSNILITPNGKVSLIDFGISKIDKIDENQQYDTGQSNRQTDIYNIGELMYFMATGKVPSISLEPLIDDNYDNDVDSNFKKIIQKCFQIDIKERYASVEELNNEIIVEMLKKNKDENTSISISSNINQEVSKENTVLQDVKKLQRSLIGVLALIVIIFIIT</sequence>
<reference evidence="7" key="1">
    <citation type="submission" date="2022-12" db="EMBL/GenBank/DDBJ databases">
        <authorList>
            <person name="Wang J."/>
        </authorList>
    </citation>
    <scope>NUCLEOTIDE SEQUENCE</scope>
    <source>
        <strain evidence="7">HY-42-06</strain>
    </source>
</reference>
<dbReference type="InterPro" id="IPR050660">
    <property type="entry name" value="NEK_Ser/Thr_kinase"/>
</dbReference>
<organism evidence="7 8">
    <name type="scientific">Clostridium ganghwense</name>
    <dbReference type="NCBI Taxonomy" id="312089"/>
    <lineage>
        <taxon>Bacteria</taxon>
        <taxon>Bacillati</taxon>
        <taxon>Bacillota</taxon>
        <taxon>Clostridia</taxon>
        <taxon>Eubacteriales</taxon>
        <taxon>Clostridiaceae</taxon>
        <taxon>Clostridium</taxon>
    </lineage>
</organism>
<dbReference type="SUPFAM" id="SSF56112">
    <property type="entry name" value="Protein kinase-like (PK-like)"/>
    <property type="match status" value="1"/>
</dbReference>
<evidence type="ECO:0000313" key="8">
    <source>
        <dbReference type="Proteomes" id="UP001079657"/>
    </source>
</evidence>
<evidence type="ECO:0000256" key="4">
    <source>
        <dbReference type="ARBA" id="ARBA00022777"/>
    </source>
</evidence>
<dbReference type="EC" id="2.7.11.1" evidence="1"/>
<proteinExistence type="predicted"/>
<dbReference type="RefSeq" id="WP_268047648.1">
    <property type="nucleotide sequence ID" value="NZ_JAPQES010000001.1"/>
</dbReference>
<keyword evidence="8" id="KW-1185">Reference proteome</keyword>
<gene>
    <name evidence="7" type="ORF">OXH55_01560</name>
</gene>